<keyword evidence="2" id="KW-1185">Reference proteome</keyword>
<evidence type="ECO:0000313" key="2">
    <source>
        <dbReference type="Proteomes" id="UP000664034"/>
    </source>
</evidence>
<dbReference type="AlphaFoldDB" id="A0A939GJ12"/>
<reference evidence="1" key="1">
    <citation type="submission" date="2021-03" db="EMBL/GenBank/DDBJ databases">
        <title>Fibrella sp. HMF5335 genome sequencing and assembly.</title>
        <authorList>
            <person name="Kang H."/>
            <person name="Kim H."/>
            <person name="Bae S."/>
            <person name="Joh K."/>
        </authorList>
    </citation>
    <scope>NUCLEOTIDE SEQUENCE</scope>
    <source>
        <strain evidence="1">HMF5335</strain>
    </source>
</reference>
<evidence type="ECO:0008006" key="3">
    <source>
        <dbReference type="Google" id="ProtNLM"/>
    </source>
</evidence>
<organism evidence="1 2">
    <name type="scientific">Fibrella rubiginis</name>
    <dbReference type="NCBI Taxonomy" id="2817060"/>
    <lineage>
        <taxon>Bacteria</taxon>
        <taxon>Pseudomonadati</taxon>
        <taxon>Bacteroidota</taxon>
        <taxon>Cytophagia</taxon>
        <taxon>Cytophagales</taxon>
        <taxon>Spirosomataceae</taxon>
        <taxon>Fibrella</taxon>
    </lineage>
</organism>
<accession>A0A939GJ12</accession>
<sequence length="83" mass="8535">ATYTWKTVGSVVGTGSSLSVSPGNTTTYQVECTSCGSCTATQVTLTVTPPPVKTCPGTGSLSYERWNNIAGTSIAELLSKTNN</sequence>
<feature type="non-terminal residue" evidence="1">
    <location>
        <position position="83"/>
    </location>
</feature>
<dbReference type="EMBL" id="JAFMYV010000051">
    <property type="protein sequence ID" value="MBO0940107.1"/>
    <property type="molecule type" value="Genomic_DNA"/>
</dbReference>
<dbReference type="RefSeq" id="WP_207367629.1">
    <property type="nucleotide sequence ID" value="NZ_JAFMYV010000051.1"/>
</dbReference>
<name>A0A939GJ12_9BACT</name>
<gene>
    <name evidence="1" type="ORF">J2I47_26435</name>
</gene>
<protein>
    <recommendedName>
        <fullName evidence="3">Ig-like domain-containing protein</fullName>
    </recommendedName>
</protein>
<evidence type="ECO:0000313" key="1">
    <source>
        <dbReference type="EMBL" id="MBO0940107.1"/>
    </source>
</evidence>
<proteinExistence type="predicted"/>
<feature type="non-terminal residue" evidence="1">
    <location>
        <position position="1"/>
    </location>
</feature>
<dbReference type="Proteomes" id="UP000664034">
    <property type="component" value="Unassembled WGS sequence"/>
</dbReference>
<comment type="caution">
    <text evidence="1">The sequence shown here is derived from an EMBL/GenBank/DDBJ whole genome shotgun (WGS) entry which is preliminary data.</text>
</comment>